<feature type="transmembrane region" description="Helical" evidence="7">
    <location>
        <begin position="151"/>
        <end position="169"/>
    </location>
</feature>
<organism evidence="9">
    <name type="scientific">Moorella thermoacetica Y72</name>
    <dbReference type="NCBI Taxonomy" id="1325331"/>
    <lineage>
        <taxon>Bacteria</taxon>
        <taxon>Bacillati</taxon>
        <taxon>Bacillota</taxon>
        <taxon>Clostridia</taxon>
        <taxon>Neomoorellales</taxon>
        <taxon>Neomoorellaceae</taxon>
        <taxon>Neomoorella</taxon>
    </lineage>
</organism>
<accession>A0A0S6U9S6</accession>
<keyword evidence="3 7" id="KW-0812">Transmembrane</keyword>
<dbReference type="PANTHER" id="PTHR14969">
    <property type="entry name" value="SPHINGOSINE-1-PHOSPHATE PHOSPHOHYDROLASE"/>
    <property type="match status" value="1"/>
</dbReference>
<protein>
    <submittedName>
        <fullName evidence="9">Membrane-associated phospholipid phosphatase</fullName>
    </submittedName>
</protein>
<proteinExistence type="predicted"/>
<dbReference type="Proteomes" id="UP000063718">
    <property type="component" value="Unassembled WGS sequence"/>
</dbReference>
<keyword evidence="5 7" id="KW-1133">Transmembrane helix</keyword>
<dbReference type="Gene3D" id="1.20.144.10">
    <property type="entry name" value="Phosphatidic acid phosphatase type 2/haloperoxidase"/>
    <property type="match status" value="1"/>
</dbReference>
<sequence length="174" mass="19508">MNIKRWVQAGDYYLFYYVNQRLQCSFLDRVMPFFTILGSAAFALFFSLATAILGREQARAAGWQAFLALTGSHLMVRLFKNWVGRCRPYLALPGARYLARPWQDYSFPSGHTAASFSMAIIFALNFPALTLPLVALAGLTGVSRMYVGMHYPTDVLGGATMGALFAYIVHSWPW</sequence>
<dbReference type="GO" id="GO:0016787">
    <property type="term" value="F:hydrolase activity"/>
    <property type="evidence" value="ECO:0007669"/>
    <property type="project" value="UniProtKB-KW"/>
</dbReference>
<dbReference type="PANTHER" id="PTHR14969:SF62">
    <property type="entry name" value="DECAPRENYLPHOSPHORYL-5-PHOSPHORIBOSE PHOSPHATASE RV3807C-RELATED"/>
    <property type="match status" value="1"/>
</dbReference>
<dbReference type="GO" id="GO:0005886">
    <property type="term" value="C:plasma membrane"/>
    <property type="evidence" value="ECO:0007669"/>
    <property type="project" value="UniProtKB-SubCell"/>
</dbReference>
<evidence type="ECO:0000256" key="2">
    <source>
        <dbReference type="ARBA" id="ARBA00022475"/>
    </source>
</evidence>
<dbReference type="EMBL" id="DF238840">
    <property type="protein sequence ID" value="GAF25879.1"/>
    <property type="molecule type" value="Genomic_DNA"/>
</dbReference>
<keyword evidence="4" id="KW-0378">Hydrolase</keyword>
<feature type="transmembrane region" description="Helical" evidence="7">
    <location>
        <begin position="30"/>
        <end position="53"/>
    </location>
</feature>
<keyword evidence="2" id="KW-1003">Cell membrane</keyword>
<gene>
    <name evidence="9" type="ORF">MTY_1216</name>
</gene>
<dbReference type="AlphaFoldDB" id="A0A0S6U9S6"/>
<evidence type="ECO:0000256" key="3">
    <source>
        <dbReference type="ARBA" id="ARBA00022692"/>
    </source>
</evidence>
<keyword evidence="6 7" id="KW-0472">Membrane</keyword>
<name>A0A0S6U9S6_NEOTH</name>
<dbReference type="SMART" id="SM00014">
    <property type="entry name" value="acidPPc"/>
    <property type="match status" value="1"/>
</dbReference>
<evidence type="ECO:0000259" key="8">
    <source>
        <dbReference type="SMART" id="SM00014"/>
    </source>
</evidence>
<feature type="transmembrane region" description="Helical" evidence="7">
    <location>
        <begin position="116"/>
        <end position="139"/>
    </location>
</feature>
<evidence type="ECO:0000256" key="6">
    <source>
        <dbReference type="ARBA" id="ARBA00023136"/>
    </source>
</evidence>
<evidence type="ECO:0000313" key="9">
    <source>
        <dbReference type="EMBL" id="GAF25879.1"/>
    </source>
</evidence>
<dbReference type="InterPro" id="IPR036938">
    <property type="entry name" value="PAP2/HPO_sf"/>
</dbReference>
<dbReference type="Pfam" id="PF01569">
    <property type="entry name" value="PAP2"/>
    <property type="match status" value="1"/>
</dbReference>
<evidence type="ECO:0000256" key="5">
    <source>
        <dbReference type="ARBA" id="ARBA00022989"/>
    </source>
</evidence>
<evidence type="ECO:0000256" key="4">
    <source>
        <dbReference type="ARBA" id="ARBA00022801"/>
    </source>
</evidence>
<dbReference type="RefSeq" id="WP_025773674.1">
    <property type="nucleotide sequence ID" value="NZ_DF238840.1"/>
</dbReference>
<reference evidence="9" key="1">
    <citation type="journal article" date="2014" name="Gene">
        <title>Genome-guided analysis of transformation efficiency and carbon dioxide assimilation by Moorella thermoacetica Y72.</title>
        <authorList>
            <person name="Tsukahara K."/>
            <person name="Kita A."/>
            <person name="Nakashimada Y."/>
            <person name="Hoshino T."/>
            <person name="Murakami K."/>
        </authorList>
    </citation>
    <scope>NUCLEOTIDE SEQUENCE [LARGE SCALE GENOMIC DNA]</scope>
    <source>
        <strain evidence="9">Y72</strain>
    </source>
</reference>
<evidence type="ECO:0000256" key="7">
    <source>
        <dbReference type="SAM" id="Phobius"/>
    </source>
</evidence>
<dbReference type="SUPFAM" id="SSF48317">
    <property type="entry name" value="Acid phosphatase/Vanadium-dependent haloperoxidase"/>
    <property type="match status" value="1"/>
</dbReference>
<comment type="subcellular location">
    <subcellularLocation>
        <location evidence="1">Cell membrane</location>
        <topology evidence="1">Multi-pass membrane protein</topology>
    </subcellularLocation>
</comment>
<dbReference type="InterPro" id="IPR000326">
    <property type="entry name" value="PAP2/HPO"/>
</dbReference>
<evidence type="ECO:0000256" key="1">
    <source>
        <dbReference type="ARBA" id="ARBA00004651"/>
    </source>
</evidence>
<feature type="domain" description="Phosphatidic acid phosphatase type 2/haloperoxidase" evidence="8">
    <location>
        <begin position="61"/>
        <end position="170"/>
    </location>
</feature>